<name>A0AA86S8H8_9FABA</name>
<dbReference type="InterPro" id="IPR039987">
    <property type="entry name" value="PGRL1"/>
</dbReference>
<dbReference type="Gramene" id="rna-AYBTSS11_LOCUS12299">
    <property type="protein sequence ID" value="CAJ1946755.1"/>
    <property type="gene ID" value="gene-AYBTSS11_LOCUS12299"/>
</dbReference>
<keyword evidence="2" id="KW-1185">Reference proteome</keyword>
<reference evidence="1" key="1">
    <citation type="submission" date="2023-10" db="EMBL/GenBank/DDBJ databases">
        <authorList>
            <person name="Domelevo Entfellner J.-B."/>
        </authorList>
    </citation>
    <scope>NUCLEOTIDE SEQUENCE</scope>
</reference>
<dbReference type="GO" id="GO:0009535">
    <property type="term" value="C:chloroplast thylakoid membrane"/>
    <property type="evidence" value="ECO:0007669"/>
    <property type="project" value="InterPro"/>
</dbReference>
<organism evidence="1 2">
    <name type="scientific">Sphenostylis stenocarpa</name>
    <dbReference type="NCBI Taxonomy" id="92480"/>
    <lineage>
        <taxon>Eukaryota</taxon>
        <taxon>Viridiplantae</taxon>
        <taxon>Streptophyta</taxon>
        <taxon>Embryophyta</taxon>
        <taxon>Tracheophyta</taxon>
        <taxon>Spermatophyta</taxon>
        <taxon>Magnoliopsida</taxon>
        <taxon>eudicotyledons</taxon>
        <taxon>Gunneridae</taxon>
        <taxon>Pentapetalae</taxon>
        <taxon>rosids</taxon>
        <taxon>fabids</taxon>
        <taxon>Fabales</taxon>
        <taxon>Fabaceae</taxon>
        <taxon>Papilionoideae</taxon>
        <taxon>50 kb inversion clade</taxon>
        <taxon>NPAAA clade</taxon>
        <taxon>indigoferoid/millettioid clade</taxon>
        <taxon>Phaseoleae</taxon>
        <taxon>Sphenostylis</taxon>
    </lineage>
</organism>
<dbReference type="PANTHER" id="PTHR31032:SF2">
    <property type="entry name" value="PGR5-LIKE A PROTEIN"/>
    <property type="match status" value="1"/>
</dbReference>
<sequence>MVPSQLSSTLDAASGGIPHMLMLTAGRSVFGFSISKLMLIKRHFDTGGLSYIASTSVKVLQGLWMGDLATLKGSCPNCGEKVFAFVKTDKADASSHRADCHVCECLLEFRTKVEQSDLR</sequence>
<accession>A0AA86S8H8</accession>
<evidence type="ECO:0000313" key="1">
    <source>
        <dbReference type="EMBL" id="CAJ1946755.1"/>
    </source>
</evidence>
<protein>
    <submittedName>
        <fullName evidence="1">Uncharacterized protein</fullName>
    </submittedName>
</protein>
<dbReference type="GO" id="GO:0009773">
    <property type="term" value="P:photosynthetic electron transport in photosystem I"/>
    <property type="evidence" value="ECO:0007669"/>
    <property type="project" value="InterPro"/>
</dbReference>
<dbReference type="EMBL" id="OY731401">
    <property type="protein sequence ID" value="CAJ1946755.1"/>
    <property type="molecule type" value="Genomic_DNA"/>
</dbReference>
<proteinExistence type="predicted"/>
<dbReference type="GO" id="GO:0016730">
    <property type="term" value="F:oxidoreductase activity, acting on iron-sulfur proteins as donors"/>
    <property type="evidence" value="ECO:0007669"/>
    <property type="project" value="InterPro"/>
</dbReference>
<dbReference type="Proteomes" id="UP001189624">
    <property type="component" value="Chromosome 4"/>
</dbReference>
<gene>
    <name evidence="1" type="ORF">AYBTSS11_LOCUS12299</name>
</gene>
<evidence type="ECO:0000313" key="2">
    <source>
        <dbReference type="Proteomes" id="UP001189624"/>
    </source>
</evidence>
<dbReference type="AlphaFoldDB" id="A0AA86S8H8"/>
<dbReference type="PANTHER" id="PTHR31032">
    <property type="entry name" value="PGR5-LIKE PROTEIN 1B, CHLOROPLASTIC"/>
    <property type="match status" value="1"/>
</dbReference>